<comment type="caution">
    <text evidence="2">The sequence shown here is derived from an EMBL/GenBank/DDBJ whole genome shotgun (WGS) entry which is preliminary data.</text>
</comment>
<keyword evidence="2" id="KW-0413">Isomerase</keyword>
<evidence type="ECO:0000256" key="1">
    <source>
        <dbReference type="SAM" id="MobiDB-lite"/>
    </source>
</evidence>
<proteinExistence type="predicted"/>
<dbReference type="AlphaFoldDB" id="A6GJ34"/>
<name>A6GJ34_9BACT</name>
<dbReference type="eggNOG" id="COG1024">
    <property type="taxonomic scope" value="Bacteria"/>
</dbReference>
<dbReference type="Proteomes" id="UP000005801">
    <property type="component" value="Unassembled WGS sequence"/>
</dbReference>
<dbReference type="GO" id="GO:0016853">
    <property type="term" value="F:isomerase activity"/>
    <property type="evidence" value="ECO:0007669"/>
    <property type="project" value="UniProtKB-KW"/>
</dbReference>
<dbReference type="Gene3D" id="3.90.226.10">
    <property type="entry name" value="2-enoyl-CoA Hydratase, Chain A, domain 1"/>
    <property type="match status" value="1"/>
</dbReference>
<dbReference type="EMBL" id="ABCS01000148">
    <property type="protein sequence ID" value="EDM74109.1"/>
    <property type="molecule type" value="Genomic_DNA"/>
</dbReference>
<organism evidence="2 3">
    <name type="scientific">Plesiocystis pacifica SIR-1</name>
    <dbReference type="NCBI Taxonomy" id="391625"/>
    <lineage>
        <taxon>Bacteria</taxon>
        <taxon>Pseudomonadati</taxon>
        <taxon>Myxococcota</taxon>
        <taxon>Polyangia</taxon>
        <taxon>Nannocystales</taxon>
        <taxon>Nannocystaceae</taxon>
        <taxon>Plesiocystis</taxon>
    </lineage>
</organism>
<reference evidence="2 3" key="1">
    <citation type="submission" date="2007-06" db="EMBL/GenBank/DDBJ databases">
        <authorList>
            <person name="Shimkets L."/>
            <person name="Ferriera S."/>
            <person name="Johnson J."/>
            <person name="Kravitz S."/>
            <person name="Beeson K."/>
            <person name="Sutton G."/>
            <person name="Rogers Y.-H."/>
            <person name="Friedman R."/>
            <person name="Frazier M."/>
            <person name="Venter J.C."/>
        </authorList>
    </citation>
    <scope>NUCLEOTIDE SEQUENCE [LARGE SCALE GENOMIC DNA]</scope>
    <source>
        <strain evidence="2 3">SIR-1</strain>
    </source>
</reference>
<accession>A6GJ34</accession>
<dbReference type="InterPro" id="IPR029045">
    <property type="entry name" value="ClpP/crotonase-like_dom_sf"/>
</dbReference>
<sequence>MRRRGVADGSPDGPGPGPRDHPQRAGLRRGRGRGLGTVNKALDPEAIGPYVDELARRVAQFPAESITACKRAVYESIDKPIDEALRAEAYWLYQATSKTPAIKGFTVADERGLEHDIENQRNWNELVMQVQEIQ</sequence>
<protein>
    <submittedName>
        <fullName evidence="2">Enoyl-CoA hydratase/isomerase family protein</fullName>
    </submittedName>
</protein>
<evidence type="ECO:0000313" key="2">
    <source>
        <dbReference type="EMBL" id="EDM74109.1"/>
    </source>
</evidence>
<keyword evidence="3" id="KW-1185">Reference proteome</keyword>
<gene>
    <name evidence="2" type="ORF">PPSIR1_33014</name>
</gene>
<dbReference type="STRING" id="391625.PPSIR1_33014"/>
<dbReference type="SUPFAM" id="SSF52096">
    <property type="entry name" value="ClpP/crotonase"/>
    <property type="match status" value="1"/>
</dbReference>
<evidence type="ECO:0000313" key="3">
    <source>
        <dbReference type="Proteomes" id="UP000005801"/>
    </source>
</evidence>
<feature type="region of interest" description="Disordered" evidence="1">
    <location>
        <begin position="1"/>
        <end position="42"/>
    </location>
</feature>